<keyword evidence="1" id="KW-1133">Transmembrane helix</keyword>
<organism evidence="2 3">
    <name type="scientific">Candidatus Faecalibacterium intestinigallinarum</name>
    <dbReference type="NCBI Taxonomy" id="2838581"/>
    <lineage>
        <taxon>Bacteria</taxon>
        <taxon>Bacillati</taxon>
        <taxon>Bacillota</taxon>
        <taxon>Clostridia</taxon>
        <taxon>Eubacteriales</taxon>
        <taxon>Oscillospiraceae</taxon>
        <taxon>Faecalibacterium</taxon>
    </lineage>
</organism>
<dbReference type="Pfam" id="PF02681">
    <property type="entry name" value="DUF212"/>
    <property type="match status" value="1"/>
</dbReference>
<gene>
    <name evidence="2" type="ORF">H9890_10120</name>
</gene>
<keyword evidence="1" id="KW-0812">Transmembrane</keyword>
<proteinExistence type="predicted"/>
<reference evidence="2" key="2">
    <citation type="submission" date="2021-04" db="EMBL/GenBank/DDBJ databases">
        <authorList>
            <person name="Gilroy R."/>
        </authorList>
    </citation>
    <scope>NUCLEOTIDE SEQUENCE</scope>
    <source>
        <strain evidence="2">ChiHcolR34-3080</strain>
    </source>
</reference>
<dbReference type="InterPro" id="IPR003832">
    <property type="entry name" value="DUF212"/>
</dbReference>
<dbReference type="EMBL" id="DXHQ01000118">
    <property type="protein sequence ID" value="HIW09740.1"/>
    <property type="molecule type" value="Genomic_DNA"/>
</dbReference>
<evidence type="ECO:0000313" key="2">
    <source>
        <dbReference type="EMBL" id="HIW09740.1"/>
    </source>
</evidence>
<comment type="caution">
    <text evidence="2">The sequence shown here is derived from an EMBL/GenBank/DDBJ whole genome shotgun (WGS) entry which is preliminary data.</text>
</comment>
<dbReference type="PANTHER" id="PTHR31446:SF29">
    <property type="entry name" value="ACID PHOSPHATASE_VANADIUM-DEPENDENT HALOPEROXIDASE-RELATED PROTEIN"/>
    <property type="match status" value="1"/>
</dbReference>
<dbReference type="PANTHER" id="PTHR31446">
    <property type="entry name" value="ACID PHOSPHATASE/VANADIUM-DEPENDENT HALOPEROXIDASE-RELATED PROTEIN"/>
    <property type="match status" value="1"/>
</dbReference>
<keyword evidence="1" id="KW-0472">Membrane</keyword>
<evidence type="ECO:0000313" key="3">
    <source>
        <dbReference type="Proteomes" id="UP000823933"/>
    </source>
</evidence>
<name>A0A9D1TXH3_9FIRM</name>
<accession>A0A9D1TXH3</accession>
<sequence>MEVIHSMLAWNEILTVSILGWLTAQLIKTTISSLLAGKLQLERMVGDGGMPSAHSATVCAMVVATGRIEGVHSTLFAVACVVAIITMHDAMGVRHETGEQAKVLNNIIEMWLEESETLSPFLQNMRLKEMVGHTPLQVYAGMIVGAAVGFLYPLSGVIA</sequence>
<reference evidence="2" key="1">
    <citation type="journal article" date="2021" name="PeerJ">
        <title>Extensive microbial diversity within the chicken gut microbiome revealed by metagenomics and culture.</title>
        <authorList>
            <person name="Gilroy R."/>
            <person name="Ravi A."/>
            <person name="Getino M."/>
            <person name="Pursley I."/>
            <person name="Horton D.L."/>
            <person name="Alikhan N.F."/>
            <person name="Baker D."/>
            <person name="Gharbi K."/>
            <person name="Hall N."/>
            <person name="Watson M."/>
            <person name="Adriaenssens E.M."/>
            <person name="Foster-Nyarko E."/>
            <person name="Jarju S."/>
            <person name="Secka A."/>
            <person name="Antonio M."/>
            <person name="Oren A."/>
            <person name="Chaudhuri R.R."/>
            <person name="La Ragione R."/>
            <person name="Hildebrand F."/>
            <person name="Pallen M.J."/>
        </authorList>
    </citation>
    <scope>NUCLEOTIDE SEQUENCE</scope>
    <source>
        <strain evidence="2">ChiHcolR34-3080</strain>
    </source>
</reference>
<dbReference type="Proteomes" id="UP000823933">
    <property type="component" value="Unassembled WGS sequence"/>
</dbReference>
<dbReference type="AlphaFoldDB" id="A0A9D1TXH3"/>
<evidence type="ECO:0000256" key="1">
    <source>
        <dbReference type="SAM" id="Phobius"/>
    </source>
</evidence>
<feature type="transmembrane region" description="Helical" evidence="1">
    <location>
        <begin position="136"/>
        <end position="154"/>
    </location>
</feature>
<protein>
    <submittedName>
        <fullName evidence="2">Divergent PAP2 family protein</fullName>
    </submittedName>
</protein>